<evidence type="ECO:0000259" key="2">
    <source>
        <dbReference type="PROSITE" id="PS50004"/>
    </source>
</evidence>
<sequence length="1657" mass="182764">MRRPADPSFMNRSYYTSSPSGYSFHAQFTLSPRHNYQYESPASFGAQYPYSRSVGYSSLRSGHHTSSALPSAVPGGNVSFTSQTPSGVCMEYSFQPRYSSSPGTSQWSTSTGYSSFSRNPTRFTPTTSRKSWFTRSSPSPTYYGYYAGGSIGSTATRDTATRDYSMERRLREASENVGSGNIPATSRFSSPRFSPSSALRDTRVSEDVDSVPASVSSQPFRTGLHDPPERRQRRRETDEKWLEPSDVVRSSWDTRKSHSISHSEPIESPDTATRPVWGFHRDILPYGRKCRSSCTITLEPQAEEAVTNAPLAPQVSNPSKLDSGASSLHLQPASPAPCSPPLPPQMGTILCSNCQKPLDMIHPTPHALQLQSSQQQQLLQRLHEHSNEETLMGNDTCDDCVSVISHSSKKSYTSHTRSRSKSSGTKKHQKQSTFHRSSGKSHQASSYGKKAHKTDPDLSVSSPIVIEAKPRKRQESPSTISSHAVHIPIRVDIPSSLRKRRSGKHSSSGHSTPHTIHIDVYCTDSEDSGSQTSTSEPKDDSAQIDDSESENTSVATLYETEECKVRHIRKKNRLPHFMKHASVKVEIPSACRGTSKSGTTPAQPKSGSSLPSSSHGFSETDIGNYMSSDPPSGVESDISPSVSPAASSESSTTWKDVSDGEAPVDFNVAFQKLYNENILQLETAIPNPYQDVFSDSPGSKTSSSTSTMKTIRTLGTSFHDVPSPSSPVPSSTFKGASARQGLSRHQSMHNPLLSYLDSRVATLRSDRTARHSFPGHHSLQRHDSIHGHGIEKGSGQFNSGHANIGAGALSDIPSAVEEQCRDDMLFKKYLADKKQRMLRTAERYDQLTERLNRSFEESVIESSQKLAVRQFLSDTLPSSAQRKEVQASDGTQSFPRIHMQSVLPSRPQCTVSSSLSSGTLQVSSPPVSFSSGSLQVSSPPTQVRLLANVVSNDFGSVASSAIDASSSSITKEDDSGSVKVSRISEISKKVAVPMRMSGEKDLSSKPAKVLCSKIKSIQSRFETSTGDEPLKKVEKHLMKYREMLKPIPRREPELSKAMPHTKILDVQERLKKKASTGNPETNTRTNGGSLKKKKKPVKKNGNEDSQLQKRTIPKYTGSHSTGKLNIPTEPEEQQLEKAESESKLPFIERPGDWSDRLIKAERFGPVVEFVKKPGHHIGPSKNPNCSCEYCARYMHALTCGSRSSHILKMQLVAEPGTNESGLGLSAVKRAVCALEQMSQLQKDESSRSDDPPSEKRDSSPKSAPKYHSDVVVFHWAQTRLLESSKKLDLIRHSLEMQRKELPQDSPKAEEIQNELHNVLSPASPGSYSPSPTAFENFRRQGAANNQSVGKRTHSLNIGKTAAVTGKLEVRLMGCQDLLEEVPGRSRKDSLHSPTDIKAVLKVRSSKSYSVKDETSNEIMAVLKLDNQTVAQTNWKPCSQQAWDQRFSIDLDKSRELEIDIYWRDWRSLCAVKFLRLEEFIDDVRHGMALQLEPQGLLFAEIKFLNPMISRKPKLQRQRKIFKQKGKHFLRPGQMNINVATWGRLIKRNIETTSASPARPSSRPIEVGGVPSPGGALTMIESPISESRPLAVSPPTSLPLGPPPPPLHSLPHPPPHQKRPAPSPPRDSSSDALRIKKRSEIGDPDKFGDIYRQYYAPD</sequence>
<dbReference type="SUPFAM" id="SSF49562">
    <property type="entry name" value="C2 domain (Calcium/lipid-binding domain, CaLB)"/>
    <property type="match status" value="1"/>
</dbReference>
<feature type="compositionally biased region" description="Low complexity" evidence="1">
    <location>
        <begin position="260"/>
        <end position="269"/>
    </location>
</feature>
<feature type="compositionally biased region" description="Basic residues" evidence="1">
    <location>
        <begin position="416"/>
        <end position="430"/>
    </location>
</feature>
<feature type="compositionally biased region" description="Polar residues" evidence="1">
    <location>
        <begin position="1075"/>
        <end position="1088"/>
    </location>
</feature>
<feature type="compositionally biased region" description="Polar residues" evidence="1">
    <location>
        <begin position="112"/>
        <end position="134"/>
    </location>
</feature>
<feature type="compositionally biased region" description="Basic and acidic residues" evidence="1">
    <location>
        <begin position="1637"/>
        <end position="1648"/>
    </location>
</feature>
<feature type="region of interest" description="Disordered" evidence="1">
    <location>
        <begin position="1070"/>
        <end position="1142"/>
    </location>
</feature>
<feature type="region of interest" description="Disordered" evidence="1">
    <location>
        <begin position="1552"/>
        <end position="1657"/>
    </location>
</feature>
<reference evidence="3" key="1">
    <citation type="submission" date="2020-11" db="EMBL/GenBank/DDBJ databases">
        <authorList>
            <person name="Tran Van P."/>
        </authorList>
    </citation>
    <scope>NUCLEOTIDE SEQUENCE</scope>
</reference>
<feature type="compositionally biased region" description="Low complexity" evidence="1">
    <location>
        <begin position="636"/>
        <end position="651"/>
    </location>
</feature>
<dbReference type="EMBL" id="LR900256">
    <property type="protein sequence ID" value="CAD7244917.1"/>
    <property type="molecule type" value="Genomic_DNA"/>
</dbReference>
<dbReference type="InterPro" id="IPR000008">
    <property type="entry name" value="C2_dom"/>
</dbReference>
<feature type="compositionally biased region" description="Low complexity" evidence="1">
    <location>
        <begin position="606"/>
        <end position="617"/>
    </location>
</feature>
<feature type="domain" description="C2" evidence="2">
    <location>
        <begin position="1347"/>
        <end position="1496"/>
    </location>
</feature>
<feature type="compositionally biased region" description="Polar residues" evidence="1">
    <location>
        <begin position="431"/>
        <end position="446"/>
    </location>
</feature>
<accession>A0A7R8X8H4</accession>
<protein>
    <recommendedName>
        <fullName evidence="2">C2 domain-containing protein</fullName>
    </recommendedName>
</protein>
<feature type="compositionally biased region" description="Basic and acidic residues" evidence="1">
    <location>
        <begin position="223"/>
        <end position="243"/>
    </location>
</feature>
<evidence type="ECO:0000313" key="4">
    <source>
        <dbReference type="Proteomes" id="UP000677054"/>
    </source>
</evidence>
<feature type="region of interest" description="Disordered" evidence="1">
    <location>
        <begin position="171"/>
        <end position="273"/>
    </location>
</feature>
<gene>
    <name evidence="3" type="ORF">DSTB1V02_LOCUS4800</name>
</gene>
<proteinExistence type="predicted"/>
<feature type="region of interest" description="Disordered" evidence="1">
    <location>
        <begin position="1238"/>
        <end position="1265"/>
    </location>
</feature>
<feature type="region of interest" description="Disordered" evidence="1">
    <location>
        <begin position="305"/>
        <end position="337"/>
    </location>
</feature>
<feature type="region of interest" description="Disordered" evidence="1">
    <location>
        <begin position="408"/>
        <end position="555"/>
    </location>
</feature>
<feature type="compositionally biased region" description="Basic and acidic residues" evidence="1">
    <location>
        <begin position="1241"/>
        <end position="1259"/>
    </location>
</feature>
<organism evidence="3">
    <name type="scientific">Darwinula stevensoni</name>
    <dbReference type="NCBI Taxonomy" id="69355"/>
    <lineage>
        <taxon>Eukaryota</taxon>
        <taxon>Metazoa</taxon>
        <taxon>Ecdysozoa</taxon>
        <taxon>Arthropoda</taxon>
        <taxon>Crustacea</taxon>
        <taxon>Oligostraca</taxon>
        <taxon>Ostracoda</taxon>
        <taxon>Podocopa</taxon>
        <taxon>Podocopida</taxon>
        <taxon>Darwinulocopina</taxon>
        <taxon>Darwinuloidea</taxon>
        <taxon>Darwinulidae</taxon>
        <taxon>Darwinula</taxon>
    </lineage>
</organism>
<feature type="compositionally biased region" description="Polar residues" evidence="1">
    <location>
        <begin position="314"/>
        <end position="329"/>
    </location>
</feature>
<dbReference type="Proteomes" id="UP000677054">
    <property type="component" value="Unassembled WGS sequence"/>
</dbReference>
<feature type="compositionally biased region" description="Polar residues" evidence="1">
    <location>
        <begin position="592"/>
        <end position="605"/>
    </location>
</feature>
<feature type="region of interest" description="Disordered" evidence="1">
    <location>
        <begin position="588"/>
        <end position="658"/>
    </location>
</feature>
<dbReference type="OrthoDB" id="63267at2759"/>
<dbReference type="PROSITE" id="PS50004">
    <property type="entry name" value="C2"/>
    <property type="match status" value="1"/>
</dbReference>
<dbReference type="EMBL" id="CAJPEV010000739">
    <property type="protein sequence ID" value="CAG0888100.1"/>
    <property type="molecule type" value="Genomic_DNA"/>
</dbReference>
<evidence type="ECO:0000256" key="1">
    <source>
        <dbReference type="SAM" id="MobiDB-lite"/>
    </source>
</evidence>
<feature type="compositionally biased region" description="Low complexity" evidence="1">
    <location>
        <begin position="99"/>
        <end position="111"/>
    </location>
</feature>
<dbReference type="InterPro" id="IPR035892">
    <property type="entry name" value="C2_domain_sf"/>
</dbReference>
<keyword evidence="4" id="KW-1185">Reference proteome</keyword>
<feature type="compositionally biased region" description="Pro residues" evidence="1">
    <location>
        <begin position="1595"/>
        <end position="1613"/>
    </location>
</feature>
<feature type="compositionally biased region" description="Low complexity" evidence="1">
    <location>
        <begin position="1553"/>
        <end position="1563"/>
    </location>
</feature>
<feature type="compositionally biased region" description="Low complexity" evidence="1">
    <location>
        <begin position="186"/>
        <end position="197"/>
    </location>
</feature>
<evidence type="ECO:0000313" key="3">
    <source>
        <dbReference type="EMBL" id="CAD7244917.1"/>
    </source>
</evidence>
<name>A0A7R8X8H4_9CRUS</name>
<feature type="region of interest" description="Disordered" evidence="1">
    <location>
        <begin position="99"/>
        <end position="134"/>
    </location>
</feature>